<feature type="compositionally biased region" description="Basic and acidic residues" evidence="1">
    <location>
        <begin position="95"/>
        <end position="105"/>
    </location>
</feature>
<protein>
    <submittedName>
        <fullName evidence="3">Cation-transporting P-type ATPase</fullName>
    </submittedName>
</protein>
<feature type="transmembrane region" description="Helical" evidence="2">
    <location>
        <begin position="22"/>
        <end position="41"/>
    </location>
</feature>
<gene>
    <name evidence="3" type="ORF">NCTC9128_04718</name>
</gene>
<dbReference type="EMBL" id="UAWN01000013">
    <property type="protein sequence ID" value="SQC38579.1"/>
    <property type="molecule type" value="Genomic_DNA"/>
</dbReference>
<dbReference type="Gene3D" id="1.20.1110.10">
    <property type="entry name" value="Calcium-transporting ATPase, transmembrane domain"/>
    <property type="match status" value="1"/>
</dbReference>
<dbReference type="SUPFAM" id="SSF81665">
    <property type="entry name" value="Calcium ATPase, transmembrane domain M"/>
    <property type="match status" value="1"/>
</dbReference>
<keyword evidence="2" id="KW-0472">Membrane</keyword>
<dbReference type="InterPro" id="IPR023298">
    <property type="entry name" value="ATPase_P-typ_TM_dom_sf"/>
</dbReference>
<keyword evidence="2" id="KW-0812">Transmembrane</keyword>
<name>A0A2X3GPE8_KLEPN</name>
<sequence length="105" mass="11362">MMAGIEKHRTPLLVQMDKLGKAIFILILVMMAALFVFSLLFRDMPVSELMLSLISLAVASGPGRVAGDYLDYSVARRTGNGPSESDYPQAADGGNPRRDDGYLLG</sequence>
<dbReference type="Proteomes" id="UP000251088">
    <property type="component" value="Unassembled WGS sequence"/>
</dbReference>
<keyword evidence="2" id="KW-1133">Transmembrane helix</keyword>
<evidence type="ECO:0000256" key="1">
    <source>
        <dbReference type="SAM" id="MobiDB-lite"/>
    </source>
</evidence>
<dbReference type="AlphaFoldDB" id="A0A2X3GPE8"/>
<evidence type="ECO:0000313" key="4">
    <source>
        <dbReference type="Proteomes" id="UP000251088"/>
    </source>
</evidence>
<evidence type="ECO:0000256" key="2">
    <source>
        <dbReference type="SAM" id="Phobius"/>
    </source>
</evidence>
<accession>A0A2X3GPE8</accession>
<proteinExistence type="predicted"/>
<dbReference type="GO" id="GO:0022857">
    <property type="term" value="F:transmembrane transporter activity"/>
    <property type="evidence" value="ECO:0007669"/>
    <property type="project" value="UniProtKB-ARBA"/>
</dbReference>
<reference evidence="3 4" key="1">
    <citation type="submission" date="2018-06" db="EMBL/GenBank/DDBJ databases">
        <authorList>
            <consortium name="Pathogen Informatics"/>
            <person name="Doyle S."/>
        </authorList>
    </citation>
    <scope>NUCLEOTIDE SEQUENCE [LARGE SCALE GENOMIC DNA]</scope>
    <source>
        <strain evidence="3 4">NCTC9128</strain>
    </source>
</reference>
<organism evidence="3 4">
    <name type="scientific">Klebsiella pneumoniae</name>
    <dbReference type="NCBI Taxonomy" id="573"/>
    <lineage>
        <taxon>Bacteria</taxon>
        <taxon>Pseudomonadati</taxon>
        <taxon>Pseudomonadota</taxon>
        <taxon>Gammaproteobacteria</taxon>
        <taxon>Enterobacterales</taxon>
        <taxon>Enterobacteriaceae</taxon>
        <taxon>Klebsiella/Raoultella group</taxon>
        <taxon>Klebsiella</taxon>
        <taxon>Klebsiella pneumoniae complex</taxon>
    </lineage>
</organism>
<feature type="region of interest" description="Disordered" evidence="1">
    <location>
        <begin position="77"/>
        <end position="105"/>
    </location>
</feature>
<evidence type="ECO:0000313" key="3">
    <source>
        <dbReference type="EMBL" id="SQC38579.1"/>
    </source>
</evidence>